<dbReference type="PANTHER" id="PTHR31377">
    <property type="entry name" value="AGMATINE DEIMINASE-RELATED"/>
    <property type="match status" value="1"/>
</dbReference>
<dbReference type="EMBL" id="BSYO01000006">
    <property type="protein sequence ID" value="GMH05597.1"/>
    <property type="molecule type" value="Genomic_DNA"/>
</dbReference>
<gene>
    <name evidence="2" type="ORF">Nepgr_007437</name>
</gene>
<dbReference type="GO" id="GO:0047632">
    <property type="term" value="F:agmatine deiminase activity"/>
    <property type="evidence" value="ECO:0007669"/>
    <property type="project" value="InterPro"/>
</dbReference>
<comment type="caution">
    <text evidence="2">The sequence shown here is derived from an EMBL/GenBank/DDBJ whole genome shotgun (WGS) entry which is preliminary data.</text>
</comment>
<protein>
    <recommendedName>
        <fullName evidence="4">Agmatine deiminase</fullName>
    </recommendedName>
</protein>
<keyword evidence="1" id="KW-0378">Hydrolase</keyword>
<sequence>MPRGTRLIFGIFPVGTKGLPILPQRRGRLRVVMDLEGTPALQGYRMPAEWEPHSQCWMGWPERPDNWRDSAVHAQHVFAKVATAISKFEPVTICASASQWTNARSQLPPNIRVVEMSMNDSWFRDTGPTFVKKSKSSSASLEQNLAGIDWNFNSWGGTGDGCYEDWSLDILVARKILGIERVCRFAHSMVLEGGSIHVDGEGTCLTTEECLLNKNRNPHLTKEQIEDNLKAYLGVNKIIWLSRGLYGDDDTNGHVDNICCFAKPGVVLLAWTDDELDPQFERSTEALSILSNATDAKGRKLQIIKLHVPGPLCMTAEEAAGVIQNGEAKPRLPGTRLAASYINFYIANGAIITPQFGDRKWDDEAVRVLAEVFPDHEVIRIEGAREIVLGGGNIHCITQQQPDSSQCG</sequence>
<dbReference type="Proteomes" id="UP001279734">
    <property type="component" value="Unassembled WGS sequence"/>
</dbReference>
<dbReference type="InterPro" id="IPR007466">
    <property type="entry name" value="Peptidyl-Arg-deiminase_porph"/>
</dbReference>
<accession>A0AAD3S7T3</accession>
<reference evidence="2" key="1">
    <citation type="submission" date="2023-05" db="EMBL/GenBank/DDBJ databases">
        <title>Nepenthes gracilis genome sequencing.</title>
        <authorList>
            <person name="Fukushima K."/>
        </authorList>
    </citation>
    <scope>NUCLEOTIDE SEQUENCE</scope>
    <source>
        <strain evidence="2">SING2019-196</strain>
    </source>
</reference>
<dbReference type="InterPro" id="IPR017754">
    <property type="entry name" value="Agmatine_deiminase"/>
</dbReference>
<dbReference type="GO" id="GO:0009446">
    <property type="term" value="P:putrescine biosynthetic process"/>
    <property type="evidence" value="ECO:0007669"/>
    <property type="project" value="InterPro"/>
</dbReference>
<dbReference type="HAMAP" id="MF_01841">
    <property type="entry name" value="Agmatine_deimin"/>
    <property type="match status" value="1"/>
</dbReference>
<evidence type="ECO:0000313" key="2">
    <source>
        <dbReference type="EMBL" id="GMH05597.1"/>
    </source>
</evidence>
<evidence type="ECO:0008006" key="4">
    <source>
        <dbReference type="Google" id="ProtNLM"/>
    </source>
</evidence>
<dbReference type="PANTHER" id="PTHR31377:SF2">
    <property type="entry name" value="AGMATINE DEIMINASE"/>
    <property type="match status" value="1"/>
</dbReference>
<proteinExistence type="inferred from homology"/>
<dbReference type="SUPFAM" id="SSF55909">
    <property type="entry name" value="Pentein"/>
    <property type="match status" value="1"/>
</dbReference>
<dbReference type="Gene3D" id="3.75.10.10">
    <property type="entry name" value="L-arginine/glycine Amidinotransferase, Chain A"/>
    <property type="match status" value="1"/>
</dbReference>
<dbReference type="Pfam" id="PF04371">
    <property type="entry name" value="PAD_porph"/>
    <property type="match status" value="1"/>
</dbReference>
<evidence type="ECO:0000256" key="1">
    <source>
        <dbReference type="ARBA" id="ARBA00022801"/>
    </source>
</evidence>
<dbReference type="GO" id="GO:0004668">
    <property type="term" value="F:protein-arginine deiminase activity"/>
    <property type="evidence" value="ECO:0007669"/>
    <property type="project" value="InterPro"/>
</dbReference>
<organism evidence="2 3">
    <name type="scientific">Nepenthes gracilis</name>
    <name type="common">Slender pitcher plant</name>
    <dbReference type="NCBI Taxonomy" id="150966"/>
    <lineage>
        <taxon>Eukaryota</taxon>
        <taxon>Viridiplantae</taxon>
        <taxon>Streptophyta</taxon>
        <taxon>Embryophyta</taxon>
        <taxon>Tracheophyta</taxon>
        <taxon>Spermatophyta</taxon>
        <taxon>Magnoliopsida</taxon>
        <taxon>eudicotyledons</taxon>
        <taxon>Gunneridae</taxon>
        <taxon>Pentapetalae</taxon>
        <taxon>Caryophyllales</taxon>
        <taxon>Nepenthaceae</taxon>
        <taxon>Nepenthes</taxon>
    </lineage>
</organism>
<dbReference type="NCBIfam" id="TIGR03380">
    <property type="entry name" value="agmatine_aguA"/>
    <property type="match status" value="1"/>
</dbReference>
<name>A0AAD3S7T3_NEPGR</name>
<keyword evidence="3" id="KW-1185">Reference proteome</keyword>
<dbReference type="AlphaFoldDB" id="A0AAD3S7T3"/>
<dbReference type="NCBIfam" id="NF010070">
    <property type="entry name" value="PRK13551.1"/>
    <property type="match status" value="1"/>
</dbReference>
<evidence type="ECO:0000313" key="3">
    <source>
        <dbReference type="Proteomes" id="UP001279734"/>
    </source>
</evidence>